<accession>A0A7D5HHI5</accession>
<dbReference type="InterPro" id="IPR036059">
    <property type="entry name" value="TldD/PmbA_sf"/>
</dbReference>
<dbReference type="InterPro" id="IPR045569">
    <property type="entry name" value="Metalloprtase-TldD/E_C"/>
</dbReference>
<reference evidence="2 3" key="1">
    <citation type="submission" date="2020-06" db="EMBL/GenBank/DDBJ databases">
        <title>Pseudomonas eucalypticola sp. nov., an endophyte of Eucalyptus dunnii leaves with biocontrol ability of eucalyptus leaf blight.</title>
        <authorList>
            <person name="Liu Y."/>
            <person name="Song Z."/>
            <person name="Zeng H."/>
            <person name="Lu M."/>
            <person name="Wang X."/>
            <person name="Lian X."/>
            <person name="Zhang Q."/>
        </authorList>
    </citation>
    <scope>NUCLEOTIDE SEQUENCE [LARGE SCALE GENOMIC DNA]</scope>
    <source>
        <strain evidence="2 3">NP-1</strain>
    </source>
</reference>
<name>A0A7D5HHI5_9PSED</name>
<evidence type="ECO:0000313" key="2">
    <source>
        <dbReference type="EMBL" id="QKZ05366.1"/>
    </source>
</evidence>
<gene>
    <name evidence="2" type="ORF">HWQ56_16830</name>
</gene>
<evidence type="ECO:0000259" key="1">
    <source>
        <dbReference type="Pfam" id="PF19289"/>
    </source>
</evidence>
<dbReference type="AlphaFoldDB" id="A0A7D5HHI5"/>
<proteinExistence type="predicted"/>
<dbReference type="PANTHER" id="PTHR43666:SF1">
    <property type="entry name" value="CONSERVED PROTEIN"/>
    <property type="match status" value="1"/>
</dbReference>
<evidence type="ECO:0000313" key="3">
    <source>
        <dbReference type="Proteomes" id="UP000509568"/>
    </source>
</evidence>
<organism evidence="2 3">
    <name type="scientific">Pseudomonas eucalypticola</name>
    <dbReference type="NCBI Taxonomy" id="2599595"/>
    <lineage>
        <taxon>Bacteria</taxon>
        <taxon>Pseudomonadati</taxon>
        <taxon>Pseudomonadota</taxon>
        <taxon>Gammaproteobacteria</taxon>
        <taxon>Pseudomonadales</taxon>
        <taxon>Pseudomonadaceae</taxon>
        <taxon>Pseudomonas</taxon>
    </lineage>
</organism>
<dbReference type="GO" id="GO:0008237">
    <property type="term" value="F:metallopeptidase activity"/>
    <property type="evidence" value="ECO:0007669"/>
    <property type="project" value="InterPro"/>
</dbReference>
<dbReference type="Proteomes" id="UP000509568">
    <property type="component" value="Chromosome"/>
</dbReference>
<dbReference type="GO" id="GO:0006508">
    <property type="term" value="P:proteolysis"/>
    <property type="evidence" value="ECO:0007669"/>
    <property type="project" value="InterPro"/>
</dbReference>
<dbReference type="KEGG" id="pez:HWQ56_16830"/>
<protein>
    <submittedName>
        <fullName evidence="2">TldD/PmbA family protein</fullName>
    </submittedName>
</protein>
<feature type="domain" description="Metalloprotease TldD/E C-terminal" evidence="1">
    <location>
        <begin position="225"/>
        <end position="445"/>
    </location>
</feature>
<dbReference type="Pfam" id="PF19289">
    <property type="entry name" value="PmbA_TldD_3rd"/>
    <property type="match status" value="1"/>
</dbReference>
<dbReference type="SUPFAM" id="SSF111283">
    <property type="entry name" value="Putative modulator of DNA gyrase, PmbA/TldD"/>
    <property type="match status" value="1"/>
</dbReference>
<dbReference type="PANTHER" id="PTHR43666">
    <property type="entry name" value="TLDD PROTEIN"/>
    <property type="match status" value="1"/>
</dbReference>
<sequence>MNACVMSHAHYRRSFDTLEQWLHTQLATGEHFSLWYSAEDSQFIRFNHGQVRQASQVRQIDATVRLIREERHASETLNLTGDVETDRARLAETLVQLRALLDVLPADPYLQLDNQVFASDRLPDGSLPGADELIEQVATLSAGLDMVGIYAGGPMYRGFASSWGGRGWHVAISASLDFSLFHANGEAVKITYAASEWDADALAAEFARGREQLTHLGKPRKTLAPGTYRTYLAPAAVEEIISMLQWDGFSARALATRNSPLQALQLGSARLSPLVSISEMASTGLEPLFNSEGSLRQDQPLIERGQLVGQMVSSRSAQEYGLVANGADSYEKPASIEMAAGVLPSDDVLQALGTGLYIGNLWYLNYSDQGLARMTGMTRFASFWVEDGKIVAPLATMRFDESLYAMFGDNLLGLTRERSLRISTSTYGQRDAQTLLLPGALVDGFTLTL</sequence>
<keyword evidence="3" id="KW-1185">Reference proteome</keyword>
<dbReference type="RefSeq" id="WP_158155603.1">
    <property type="nucleotide sequence ID" value="NZ_CP056030.1"/>
</dbReference>
<dbReference type="EMBL" id="CP056030">
    <property type="protein sequence ID" value="QKZ05366.1"/>
    <property type="molecule type" value="Genomic_DNA"/>
</dbReference>